<reference evidence="14 15" key="1">
    <citation type="journal article" date="2015" name="Genome Announc.">
        <title>Expanding the biotechnology potential of lactobacilli through comparative genomics of 213 strains and associated genera.</title>
        <authorList>
            <person name="Sun Z."/>
            <person name="Harris H.M."/>
            <person name="McCann A."/>
            <person name="Guo C."/>
            <person name="Argimon S."/>
            <person name="Zhang W."/>
            <person name="Yang X."/>
            <person name="Jeffery I.B."/>
            <person name="Cooney J.C."/>
            <person name="Kagawa T.F."/>
            <person name="Liu W."/>
            <person name="Song Y."/>
            <person name="Salvetti E."/>
            <person name="Wrobel A."/>
            <person name="Rasinkangas P."/>
            <person name="Parkhill J."/>
            <person name="Rea M.C."/>
            <person name="O'Sullivan O."/>
            <person name="Ritari J."/>
            <person name="Douillard F.P."/>
            <person name="Paul Ross R."/>
            <person name="Yang R."/>
            <person name="Briner A.E."/>
            <person name="Felis G.E."/>
            <person name="de Vos W.M."/>
            <person name="Barrangou R."/>
            <person name="Klaenhammer T.R."/>
            <person name="Caufield P.W."/>
            <person name="Cui Y."/>
            <person name="Zhang H."/>
            <person name="O'Toole P.W."/>
        </authorList>
    </citation>
    <scope>NUCLEOTIDE SEQUENCE [LARGE SCALE GENOMIC DNA]</scope>
    <source>
        <strain evidence="14 15">DSM 16634</strain>
    </source>
</reference>
<feature type="domain" description="Histidine kinase" evidence="12">
    <location>
        <begin position="241"/>
        <end position="456"/>
    </location>
</feature>
<dbReference type="InterPro" id="IPR003594">
    <property type="entry name" value="HATPase_dom"/>
</dbReference>
<feature type="domain" description="HAMP" evidence="13">
    <location>
        <begin position="174"/>
        <end position="226"/>
    </location>
</feature>
<dbReference type="SMART" id="SM00388">
    <property type="entry name" value="HisKA"/>
    <property type="match status" value="1"/>
</dbReference>
<dbReference type="EC" id="2.7.13.3" evidence="3"/>
<dbReference type="InterPro" id="IPR050398">
    <property type="entry name" value="HssS/ArlS-like"/>
</dbReference>
<gene>
    <name evidence="14" type="ORF">FC32_GL000661</name>
</gene>
<keyword evidence="5" id="KW-0808">Transferase</keyword>
<accession>A0A0R1TXU9</accession>
<dbReference type="Pfam" id="PF00512">
    <property type="entry name" value="HisKA"/>
    <property type="match status" value="1"/>
</dbReference>
<dbReference type="PANTHER" id="PTHR45528">
    <property type="entry name" value="SENSOR HISTIDINE KINASE CPXA"/>
    <property type="match status" value="1"/>
</dbReference>
<dbReference type="Proteomes" id="UP000051324">
    <property type="component" value="Unassembled WGS sequence"/>
</dbReference>
<dbReference type="AlphaFoldDB" id="A0A0R1TXU9"/>
<dbReference type="InterPro" id="IPR003660">
    <property type="entry name" value="HAMP_dom"/>
</dbReference>
<name>A0A0R1TXU9_9LACO</name>
<proteinExistence type="predicted"/>
<sequence>MEISKKGRSLKVIFFEYLVSVTLGLVLALSLAMLSVNFLTSSGMIKPANYAENLILKNKTKLAKSEPFDASLLPSDTSYLLLSNTGKTLKSNMSQATQREARQFHTGNFNNTAASSYLEFKRKNGYVIIHYTLQPHYANKWLEKYFPSVNILFATLLVIFCVVTILLITLFWAKRLTKQLAPILEASKKISQQDLDFEMPYSKVSEFNLVINGLEEMKVALSNALASKWRIEEQRKEQVAALTHDLKTPIAIVQGNAQLLKETKMTLEQQMYVAYILKNSQRIADYAQALMVTNTTADLTKVELIEMQSRAVADKIIEIATEIVATSSLKLHQKIAVEQRSLFIDMKLLERAVQNVLANALTYAPGDSVLEFQLKTTPDQLDLRIVDQGPGFSAADLVHGKERFYRGDKSRHSPKNYGLGLFMVAQIMKLHKGELILENQKNHHGAQVILKFPLSIADDN</sequence>
<dbReference type="GO" id="GO:0000155">
    <property type="term" value="F:phosphorelay sensor kinase activity"/>
    <property type="evidence" value="ECO:0007669"/>
    <property type="project" value="InterPro"/>
</dbReference>
<keyword evidence="6 11" id="KW-0812">Transmembrane</keyword>
<dbReference type="CDD" id="cd00082">
    <property type="entry name" value="HisKA"/>
    <property type="match status" value="1"/>
</dbReference>
<feature type="transmembrane region" description="Helical" evidence="11">
    <location>
        <begin position="12"/>
        <end position="34"/>
    </location>
</feature>
<comment type="caution">
    <text evidence="14">The sequence shown here is derived from an EMBL/GenBank/DDBJ whole genome shotgun (WGS) entry which is preliminary data.</text>
</comment>
<dbReference type="EMBL" id="AZFT01000053">
    <property type="protein sequence ID" value="KRL83410.1"/>
    <property type="molecule type" value="Genomic_DNA"/>
</dbReference>
<keyword evidence="10 11" id="KW-0472">Membrane</keyword>
<dbReference type="RefSeq" id="WP_056957316.1">
    <property type="nucleotide sequence ID" value="NZ_AZFT01000053.1"/>
</dbReference>
<comment type="catalytic activity">
    <reaction evidence="1">
        <text>ATP + protein L-histidine = ADP + protein N-phospho-L-histidine.</text>
        <dbReference type="EC" id="2.7.13.3"/>
    </reaction>
</comment>
<dbReference type="InterPro" id="IPR005467">
    <property type="entry name" value="His_kinase_dom"/>
</dbReference>
<evidence type="ECO:0000256" key="7">
    <source>
        <dbReference type="ARBA" id="ARBA00022777"/>
    </source>
</evidence>
<evidence type="ECO:0000256" key="10">
    <source>
        <dbReference type="ARBA" id="ARBA00023136"/>
    </source>
</evidence>
<feature type="transmembrane region" description="Helical" evidence="11">
    <location>
        <begin position="151"/>
        <end position="173"/>
    </location>
</feature>
<dbReference type="InterPro" id="IPR008358">
    <property type="entry name" value="Sig_transdc_His_kin/Pase_MprB"/>
</dbReference>
<keyword evidence="4" id="KW-0597">Phosphoprotein</keyword>
<evidence type="ECO:0000256" key="5">
    <source>
        <dbReference type="ARBA" id="ARBA00022679"/>
    </source>
</evidence>
<comment type="subcellular location">
    <subcellularLocation>
        <location evidence="2">Membrane</location>
        <topology evidence="2">Multi-pass membrane protein</topology>
    </subcellularLocation>
</comment>
<dbReference type="PATRIC" id="fig|1423724.4.peg.698"/>
<evidence type="ECO:0000256" key="1">
    <source>
        <dbReference type="ARBA" id="ARBA00000085"/>
    </source>
</evidence>
<evidence type="ECO:0000256" key="8">
    <source>
        <dbReference type="ARBA" id="ARBA00022989"/>
    </source>
</evidence>
<keyword evidence="15" id="KW-1185">Reference proteome</keyword>
<evidence type="ECO:0000256" key="11">
    <source>
        <dbReference type="SAM" id="Phobius"/>
    </source>
</evidence>
<keyword evidence="7 14" id="KW-0418">Kinase</keyword>
<dbReference type="InterPro" id="IPR036097">
    <property type="entry name" value="HisK_dim/P_sf"/>
</dbReference>
<keyword evidence="9" id="KW-0902">Two-component regulatory system</keyword>
<dbReference type="GO" id="GO:0005886">
    <property type="term" value="C:plasma membrane"/>
    <property type="evidence" value="ECO:0007669"/>
    <property type="project" value="TreeGrafter"/>
</dbReference>
<dbReference type="eggNOG" id="COG2205">
    <property type="taxonomic scope" value="Bacteria"/>
</dbReference>
<keyword evidence="8 11" id="KW-1133">Transmembrane helix</keyword>
<dbReference type="PROSITE" id="PS50885">
    <property type="entry name" value="HAMP"/>
    <property type="match status" value="1"/>
</dbReference>
<dbReference type="InterPro" id="IPR036890">
    <property type="entry name" value="HATPase_C_sf"/>
</dbReference>
<evidence type="ECO:0000256" key="4">
    <source>
        <dbReference type="ARBA" id="ARBA00022553"/>
    </source>
</evidence>
<organism evidence="14 15">
    <name type="scientific">Ligilactobacillus apodemi DSM 16634 = JCM 16172</name>
    <dbReference type="NCBI Taxonomy" id="1423724"/>
    <lineage>
        <taxon>Bacteria</taxon>
        <taxon>Bacillati</taxon>
        <taxon>Bacillota</taxon>
        <taxon>Bacilli</taxon>
        <taxon>Lactobacillales</taxon>
        <taxon>Lactobacillaceae</taxon>
        <taxon>Ligilactobacillus</taxon>
    </lineage>
</organism>
<dbReference type="PANTHER" id="PTHR45528:SF8">
    <property type="entry name" value="HISTIDINE KINASE"/>
    <property type="match status" value="1"/>
</dbReference>
<dbReference type="Gene3D" id="6.10.340.10">
    <property type="match status" value="1"/>
</dbReference>
<evidence type="ECO:0000256" key="6">
    <source>
        <dbReference type="ARBA" id="ARBA00022692"/>
    </source>
</evidence>
<evidence type="ECO:0000313" key="15">
    <source>
        <dbReference type="Proteomes" id="UP000051324"/>
    </source>
</evidence>
<evidence type="ECO:0000313" key="14">
    <source>
        <dbReference type="EMBL" id="KRL83410.1"/>
    </source>
</evidence>
<dbReference type="STRING" id="1423724.FC32_GL000661"/>
<evidence type="ECO:0000256" key="9">
    <source>
        <dbReference type="ARBA" id="ARBA00023012"/>
    </source>
</evidence>
<evidence type="ECO:0000259" key="13">
    <source>
        <dbReference type="PROSITE" id="PS50885"/>
    </source>
</evidence>
<dbReference type="PRINTS" id="PR01780">
    <property type="entry name" value="LANTIREGPROT"/>
</dbReference>
<dbReference type="CDD" id="cd00075">
    <property type="entry name" value="HATPase"/>
    <property type="match status" value="1"/>
</dbReference>
<evidence type="ECO:0000256" key="3">
    <source>
        <dbReference type="ARBA" id="ARBA00012438"/>
    </source>
</evidence>
<dbReference type="Pfam" id="PF02518">
    <property type="entry name" value="HATPase_c"/>
    <property type="match status" value="1"/>
</dbReference>
<protein>
    <recommendedName>
        <fullName evidence="3">histidine kinase</fullName>
        <ecNumber evidence="3">2.7.13.3</ecNumber>
    </recommendedName>
</protein>
<dbReference type="SMART" id="SM00387">
    <property type="entry name" value="HATPase_c"/>
    <property type="match status" value="1"/>
</dbReference>
<dbReference type="PROSITE" id="PS50109">
    <property type="entry name" value="HIS_KIN"/>
    <property type="match status" value="1"/>
</dbReference>
<dbReference type="SUPFAM" id="SSF47384">
    <property type="entry name" value="Homodimeric domain of signal transducing histidine kinase"/>
    <property type="match status" value="1"/>
</dbReference>
<dbReference type="SUPFAM" id="SSF55874">
    <property type="entry name" value="ATPase domain of HSP90 chaperone/DNA topoisomerase II/histidine kinase"/>
    <property type="match status" value="1"/>
</dbReference>
<evidence type="ECO:0000259" key="12">
    <source>
        <dbReference type="PROSITE" id="PS50109"/>
    </source>
</evidence>
<dbReference type="Gene3D" id="3.30.565.10">
    <property type="entry name" value="Histidine kinase-like ATPase, C-terminal domain"/>
    <property type="match status" value="1"/>
</dbReference>
<dbReference type="Gene3D" id="1.10.287.130">
    <property type="match status" value="1"/>
</dbReference>
<evidence type="ECO:0000256" key="2">
    <source>
        <dbReference type="ARBA" id="ARBA00004141"/>
    </source>
</evidence>
<dbReference type="InterPro" id="IPR003661">
    <property type="entry name" value="HisK_dim/P_dom"/>
</dbReference>